<dbReference type="Gene3D" id="3.40.1010.10">
    <property type="entry name" value="Cobalt-precorrin-4 Transmethylase, Domain 1"/>
    <property type="match status" value="1"/>
</dbReference>
<dbReference type="AlphaFoldDB" id="A0A3A5M718"/>
<dbReference type="InterPro" id="IPR000878">
    <property type="entry name" value="4pyrrol_Mease"/>
</dbReference>
<keyword evidence="3 7" id="KW-0808">Transferase</keyword>
<sequence length="351" mass="35770">MNLEIDLAGRRVLVIGAERLSRRAVARYRAAGADVERLQDPVAVTQAVLEAADLVVLVDGAPVDGQAPPRGPDGGGSLRGQCRRAGVLLTREAAAVEAGHVTLIGGGPGALGLLTLDAAEALREADIVLYDRLAPTEALAELAPAAELIDVGKLPGHHRVPQSGINDLLVHHALAGRHVVRLKGGDPFVFGRGSEELAACIQAGVPCRVVPGVSSAISVPAAAGIPVTHRGVSHLFTVVSGHAPLTDEEHLHLAGLGGTVVVLMGVSTLPQLVAGLGRAGMRADMPVAVVERGYSASQRTTAGTLSTIVTAAGAARCQSPAVLVIGEVVRVGLDLQGEAAHLARLTESLAS</sequence>
<evidence type="ECO:0000256" key="2">
    <source>
        <dbReference type="ARBA" id="ARBA00022603"/>
    </source>
</evidence>
<dbReference type="Pfam" id="PF00590">
    <property type="entry name" value="TP_methylase"/>
    <property type="match status" value="1"/>
</dbReference>
<dbReference type="NCBIfam" id="TIGR01469">
    <property type="entry name" value="cobA_cysG_Cterm"/>
    <property type="match status" value="1"/>
</dbReference>
<keyword evidence="2 7" id="KW-0489">Methyltransferase</keyword>
<dbReference type="PANTHER" id="PTHR45790">
    <property type="entry name" value="SIROHEME SYNTHASE-RELATED"/>
    <property type="match status" value="1"/>
</dbReference>
<dbReference type="InterPro" id="IPR014776">
    <property type="entry name" value="4pyrrole_Mease_sub2"/>
</dbReference>
<proteinExistence type="predicted"/>
<dbReference type="InterPro" id="IPR006366">
    <property type="entry name" value="CobA/CysG_C"/>
</dbReference>
<keyword evidence="8" id="KW-1185">Reference proteome</keyword>
<dbReference type="GO" id="GO:0032259">
    <property type="term" value="P:methylation"/>
    <property type="evidence" value="ECO:0007669"/>
    <property type="project" value="UniProtKB-KW"/>
</dbReference>
<dbReference type="NCBIfam" id="NF004790">
    <property type="entry name" value="PRK06136.1"/>
    <property type="match status" value="1"/>
</dbReference>
<dbReference type="GO" id="GO:0019354">
    <property type="term" value="P:siroheme biosynthetic process"/>
    <property type="evidence" value="ECO:0007669"/>
    <property type="project" value="InterPro"/>
</dbReference>
<evidence type="ECO:0000259" key="6">
    <source>
        <dbReference type="Pfam" id="PF00590"/>
    </source>
</evidence>
<evidence type="ECO:0000256" key="1">
    <source>
        <dbReference type="ARBA" id="ARBA00012162"/>
    </source>
</evidence>
<evidence type="ECO:0000313" key="7">
    <source>
        <dbReference type="EMBL" id="RJT82942.1"/>
    </source>
</evidence>
<dbReference type="RefSeq" id="WP_120147048.1">
    <property type="nucleotide sequence ID" value="NZ_QZVT01000001.1"/>
</dbReference>
<gene>
    <name evidence="7" type="primary">cobA</name>
    <name evidence="7" type="ORF">D6T63_00300</name>
</gene>
<dbReference type="EMBL" id="QZVT01000001">
    <property type="protein sequence ID" value="RJT82942.1"/>
    <property type="molecule type" value="Genomic_DNA"/>
</dbReference>
<dbReference type="CDD" id="cd11642">
    <property type="entry name" value="SUMT"/>
    <property type="match status" value="1"/>
</dbReference>
<keyword evidence="4" id="KW-0949">S-adenosyl-L-methionine</keyword>
<reference evidence="7 8" key="1">
    <citation type="submission" date="2018-09" db="EMBL/GenBank/DDBJ databases">
        <title>Novel species of Arthrobacter.</title>
        <authorList>
            <person name="Liu Q."/>
            <person name="Xin Y.-H."/>
        </authorList>
    </citation>
    <scope>NUCLEOTIDE SEQUENCE [LARGE SCALE GENOMIC DNA]</scope>
    <source>
        <strain evidence="7 8">Hz2</strain>
    </source>
</reference>
<organism evidence="7 8">
    <name type="scientific">Arthrobacter cheniae</name>
    <dbReference type="NCBI Taxonomy" id="1258888"/>
    <lineage>
        <taxon>Bacteria</taxon>
        <taxon>Bacillati</taxon>
        <taxon>Actinomycetota</taxon>
        <taxon>Actinomycetes</taxon>
        <taxon>Micrococcales</taxon>
        <taxon>Micrococcaceae</taxon>
        <taxon>Arthrobacter</taxon>
    </lineage>
</organism>
<dbReference type="Proteomes" id="UP000272560">
    <property type="component" value="Unassembled WGS sequence"/>
</dbReference>
<accession>A0A3A5M718</accession>
<evidence type="ECO:0000313" key="8">
    <source>
        <dbReference type="Proteomes" id="UP000272560"/>
    </source>
</evidence>
<dbReference type="FunFam" id="3.40.1010.10:FF:000001">
    <property type="entry name" value="Siroheme synthase"/>
    <property type="match status" value="1"/>
</dbReference>
<dbReference type="InterPro" id="IPR014777">
    <property type="entry name" value="4pyrrole_Mease_sub1"/>
</dbReference>
<evidence type="ECO:0000256" key="5">
    <source>
        <dbReference type="ARBA" id="ARBA00023244"/>
    </source>
</evidence>
<name>A0A3A5M718_9MICC</name>
<dbReference type="SUPFAM" id="SSF53790">
    <property type="entry name" value="Tetrapyrrole methylase"/>
    <property type="match status" value="1"/>
</dbReference>
<dbReference type="InterPro" id="IPR035996">
    <property type="entry name" value="4pyrrol_Methylase_sf"/>
</dbReference>
<dbReference type="GO" id="GO:0004851">
    <property type="term" value="F:uroporphyrin-III C-methyltransferase activity"/>
    <property type="evidence" value="ECO:0007669"/>
    <property type="project" value="UniProtKB-EC"/>
</dbReference>
<keyword evidence="5" id="KW-0627">Porphyrin biosynthesis</keyword>
<evidence type="ECO:0000256" key="4">
    <source>
        <dbReference type="ARBA" id="ARBA00022691"/>
    </source>
</evidence>
<feature type="domain" description="Tetrapyrrole methylase" evidence="6">
    <location>
        <begin position="101"/>
        <end position="308"/>
    </location>
</feature>
<evidence type="ECO:0000256" key="3">
    <source>
        <dbReference type="ARBA" id="ARBA00022679"/>
    </source>
</evidence>
<dbReference type="InterPro" id="IPR050161">
    <property type="entry name" value="Siro_Cobalamin_biosynth"/>
</dbReference>
<dbReference type="EC" id="2.1.1.107" evidence="1"/>
<protein>
    <recommendedName>
        <fullName evidence="1">uroporphyrinogen-III C-methyltransferase</fullName>
        <ecNumber evidence="1">2.1.1.107</ecNumber>
    </recommendedName>
</protein>
<comment type="caution">
    <text evidence="7">The sequence shown here is derived from an EMBL/GenBank/DDBJ whole genome shotgun (WGS) entry which is preliminary data.</text>
</comment>
<dbReference type="Gene3D" id="3.30.950.10">
    <property type="entry name" value="Methyltransferase, Cobalt-precorrin-4 Transmethylase, Domain 2"/>
    <property type="match status" value="1"/>
</dbReference>
<dbReference type="PANTHER" id="PTHR45790:SF3">
    <property type="entry name" value="S-ADENOSYL-L-METHIONINE-DEPENDENT UROPORPHYRINOGEN III METHYLTRANSFERASE, CHLOROPLASTIC"/>
    <property type="match status" value="1"/>
</dbReference>
<dbReference type="OrthoDB" id="9815856at2"/>